<evidence type="ECO:0000256" key="2">
    <source>
        <dbReference type="ARBA" id="ARBA00022679"/>
    </source>
</evidence>
<dbReference type="GO" id="GO:0036431">
    <property type="term" value="F:dCMP kinase activity"/>
    <property type="evidence" value="ECO:0007669"/>
    <property type="project" value="InterPro"/>
</dbReference>
<protein>
    <recommendedName>
        <fullName evidence="8">Cytidylate kinase</fullName>
        <shortName evidence="8">CK</shortName>
        <ecNumber evidence="8">2.7.4.25</ecNumber>
    </recommendedName>
    <alternativeName>
        <fullName evidence="8">Cytidine monophosphate kinase</fullName>
        <shortName evidence="8">CMP kinase</shortName>
    </alternativeName>
</protein>
<comment type="catalytic activity">
    <reaction evidence="6 8">
        <text>dCMP + ATP = dCDP + ADP</text>
        <dbReference type="Rhea" id="RHEA:25094"/>
        <dbReference type="ChEBI" id="CHEBI:30616"/>
        <dbReference type="ChEBI" id="CHEBI:57566"/>
        <dbReference type="ChEBI" id="CHEBI:58593"/>
        <dbReference type="ChEBI" id="CHEBI:456216"/>
        <dbReference type="EC" id="2.7.4.25"/>
    </reaction>
</comment>
<evidence type="ECO:0000256" key="7">
    <source>
        <dbReference type="ARBA" id="ARBA00048478"/>
    </source>
</evidence>
<evidence type="ECO:0000256" key="5">
    <source>
        <dbReference type="ARBA" id="ARBA00022840"/>
    </source>
</evidence>
<dbReference type="SUPFAM" id="SSF52540">
    <property type="entry name" value="P-loop containing nucleoside triphosphate hydrolases"/>
    <property type="match status" value="1"/>
</dbReference>
<keyword evidence="11" id="KW-1185">Reference proteome</keyword>
<dbReference type="GO" id="GO:0036430">
    <property type="term" value="F:CMP kinase activity"/>
    <property type="evidence" value="ECO:0007669"/>
    <property type="project" value="RHEA"/>
</dbReference>
<gene>
    <name evidence="8" type="primary">cmk</name>
    <name evidence="10" type="ORF">SAMN00017405_0202</name>
</gene>
<organism evidence="10 11">
    <name type="scientific">Desulfonispora thiosulfatigenes DSM 11270</name>
    <dbReference type="NCBI Taxonomy" id="656914"/>
    <lineage>
        <taxon>Bacteria</taxon>
        <taxon>Bacillati</taxon>
        <taxon>Bacillota</taxon>
        <taxon>Clostridia</taxon>
        <taxon>Eubacteriales</taxon>
        <taxon>Peptococcaceae</taxon>
        <taxon>Desulfonispora</taxon>
    </lineage>
</organism>
<dbReference type="HAMAP" id="MF_00238">
    <property type="entry name" value="Cytidyl_kinase_type1"/>
    <property type="match status" value="1"/>
</dbReference>
<evidence type="ECO:0000256" key="1">
    <source>
        <dbReference type="ARBA" id="ARBA00009427"/>
    </source>
</evidence>
<keyword evidence="4 8" id="KW-0418">Kinase</keyword>
<comment type="subcellular location">
    <subcellularLocation>
        <location evidence="8">Cytoplasm</location>
    </subcellularLocation>
</comment>
<dbReference type="GO" id="GO:0005829">
    <property type="term" value="C:cytosol"/>
    <property type="evidence" value="ECO:0007669"/>
    <property type="project" value="TreeGrafter"/>
</dbReference>
<dbReference type="InterPro" id="IPR011994">
    <property type="entry name" value="Cytidylate_kinase_dom"/>
</dbReference>
<dbReference type="GO" id="GO:0005524">
    <property type="term" value="F:ATP binding"/>
    <property type="evidence" value="ECO:0007669"/>
    <property type="project" value="UniProtKB-UniRule"/>
</dbReference>
<dbReference type="NCBIfam" id="TIGR00017">
    <property type="entry name" value="cmk"/>
    <property type="match status" value="1"/>
</dbReference>
<dbReference type="CDD" id="cd02020">
    <property type="entry name" value="CMPK"/>
    <property type="match status" value="1"/>
</dbReference>
<keyword evidence="3 8" id="KW-0547">Nucleotide-binding</keyword>
<evidence type="ECO:0000313" key="10">
    <source>
        <dbReference type="EMBL" id="SMB94418.1"/>
    </source>
</evidence>
<evidence type="ECO:0000256" key="6">
    <source>
        <dbReference type="ARBA" id="ARBA00047615"/>
    </source>
</evidence>
<keyword evidence="2 8" id="KW-0808">Transferase</keyword>
<evidence type="ECO:0000259" key="9">
    <source>
        <dbReference type="Pfam" id="PF02224"/>
    </source>
</evidence>
<dbReference type="GO" id="GO:0015949">
    <property type="term" value="P:nucleobase-containing small molecule interconversion"/>
    <property type="evidence" value="ECO:0007669"/>
    <property type="project" value="TreeGrafter"/>
</dbReference>
<keyword evidence="5 8" id="KW-0067">ATP-binding</keyword>
<comment type="catalytic activity">
    <reaction evidence="7 8">
        <text>CMP + ATP = CDP + ADP</text>
        <dbReference type="Rhea" id="RHEA:11600"/>
        <dbReference type="ChEBI" id="CHEBI:30616"/>
        <dbReference type="ChEBI" id="CHEBI:58069"/>
        <dbReference type="ChEBI" id="CHEBI:60377"/>
        <dbReference type="ChEBI" id="CHEBI:456216"/>
        <dbReference type="EC" id="2.7.4.25"/>
    </reaction>
</comment>
<sequence>MEKIQVTIDGPAGAGKSSVSKILAQRLGYVYIDTGAMYRTLTYSAIKEKVDFSDIDSIIKLLTSIEINFGLDQETGTQKVFCNDQDVTDLIRSPEVNQKVSIIAAILEVRNIMVLRQREIAQNNNVVMDGRDIGTVVLPNAKYKFYLTASLEERAKRRAKELEAKGYKIDLEKLIVEIKTRDNMDTQREYSPLKPASDAIIIDSSKINLEQVIGSIINYIKEDDINVL</sequence>
<dbReference type="Proteomes" id="UP000192731">
    <property type="component" value="Unassembled WGS sequence"/>
</dbReference>
<dbReference type="Pfam" id="PF02224">
    <property type="entry name" value="Cytidylate_kin"/>
    <property type="match status" value="1"/>
</dbReference>
<reference evidence="10 11" key="1">
    <citation type="submission" date="2017-04" db="EMBL/GenBank/DDBJ databases">
        <authorList>
            <person name="Afonso C.L."/>
            <person name="Miller P.J."/>
            <person name="Scott M.A."/>
            <person name="Spackman E."/>
            <person name="Goraichik I."/>
            <person name="Dimitrov K.M."/>
            <person name="Suarez D.L."/>
            <person name="Swayne D.E."/>
        </authorList>
    </citation>
    <scope>NUCLEOTIDE SEQUENCE [LARGE SCALE GENOMIC DNA]</scope>
    <source>
        <strain evidence="10 11">DSM 11270</strain>
    </source>
</reference>
<proteinExistence type="inferred from homology"/>
<evidence type="ECO:0000256" key="4">
    <source>
        <dbReference type="ARBA" id="ARBA00022777"/>
    </source>
</evidence>
<accession>A0A1W1VM71</accession>
<dbReference type="InterPro" id="IPR027417">
    <property type="entry name" value="P-loop_NTPase"/>
</dbReference>
<dbReference type="RefSeq" id="WP_423237172.1">
    <property type="nucleotide sequence ID" value="NZ_FWWT01000022.1"/>
</dbReference>
<evidence type="ECO:0000313" key="11">
    <source>
        <dbReference type="Proteomes" id="UP000192731"/>
    </source>
</evidence>
<dbReference type="PANTHER" id="PTHR21299">
    <property type="entry name" value="CYTIDYLATE KINASE/PANTOATE-BETA-ALANINE LIGASE"/>
    <property type="match status" value="1"/>
</dbReference>
<dbReference type="Gene3D" id="3.40.50.300">
    <property type="entry name" value="P-loop containing nucleotide triphosphate hydrolases"/>
    <property type="match status" value="1"/>
</dbReference>
<dbReference type="PANTHER" id="PTHR21299:SF2">
    <property type="entry name" value="CYTIDYLATE KINASE"/>
    <property type="match status" value="1"/>
</dbReference>
<comment type="similarity">
    <text evidence="1 8">Belongs to the cytidylate kinase family. Type 1 subfamily.</text>
</comment>
<dbReference type="AlphaFoldDB" id="A0A1W1VM71"/>
<dbReference type="EMBL" id="FWWT01000022">
    <property type="protein sequence ID" value="SMB94418.1"/>
    <property type="molecule type" value="Genomic_DNA"/>
</dbReference>
<dbReference type="GO" id="GO:0006220">
    <property type="term" value="P:pyrimidine nucleotide metabolic process"/>
    <property type="evidence" value="ECO:0007669"/>
    <property type="project" value="UniProtKB-UniRule"/>
</dbReference>
<keyword evidence="8" id="KW-0963">Cytoplasm</keyword>
<feature type="binding site" evidence="8">
    <location>
        <begin position="10"/>
        <end position="18"/>
    </location>
    <ligand>
        <name>ATP</name>
        <dbReference type="ChEBI" id="CHEBI:30616"/>
    </ligand>
</feature>
<dbReference type="EC" id="2.7.4.25" evidence="8"/>
<feature type="domain" description="Cytidylate kinase" evidence="9">
    <location>
        <begin position="6"/>
        <end position="221"/>
    </location>
</feature>
<dbReference type="InterPro" id="IPR003136">
    <property type="entry name" value="Cytidylate_kin"/>
</dbReference>
<evidence type="ECO:0000256" key="3">
    <source>
        <dbReference type="ARBA" id="ARBA00022741"/>
    </source>
</evidence>
<dbReference type="STRING" id="656914.SAMN00017405_0202"/>
<name>A0A1W1VM71_DESTI</name>
<evidence type="ECO:0000256" key="8">
    <source>
        <dbReference type="HAMAP-Rule" id="MF_00238"/>
    </source>
</evidence>